<accession>A0A9N9EWJ4</accession>
<organism evidence="2 3">
    <name type="scientific">Dentiscutata erythropus</name>
    <dbReference type="NCBI Taxonomy" id="1348616"/>
    <lineage>
        <taxon>Eukaryota</taxon>
        <taxon>Fungi</taxon>
        <taxon>Fungi incertae sedis</taxon>
        <taxon>Mucoromycota</taxon>
        <taxon>Glomeromycotina</taxon>
        <taxon>Glomeromycetes</taxon>
        <taxon>Diversisporales</taxon>
        <taxon>Gigasporaceae</taxon>
        <taxon>Dentiscutata</taxon>
    </lineage>
</organism>
<reference evidence="2" key="1">
    <citation type="submission" date="2021-06" db="EMBL/GenBank/DDBJ databases">
        <authorList>
            <person name="Kallberg Y."/>
            <person name="Tangrot J."/>
            <person name="Rosling A."/>
        </authorList>
    </citation>
    <scope>NUCLEOTIDE SEQUENCE</scope>
    <source>
        <strain evidence="2">MA453B</strain>
    </source>
</reference>
<name>A0A9N9EWJ4_9GLOM</name>
<dbReference type="PANTHER" id="PTHR11373">
    <property type="entry name" value="DEOXYNUCLEOSIDE TRIPHOSPHATE TRIPHOSPHOHYDROLASE"/>
    <property type="match status" value="1"/>
</dbReference>
<dbReference type="InterPro" id="IPR050135">
    <property type="entry name" value="dGTPase-like"/>
</dbReference>
<dbReference type="GO" id="GO:0005634">
    <property type="term" value="C:nucleus"/>
    <property type="evidence" value="ECO:0007669"/>
    <property type="project" value="TreeGrafter"/>
</dbReference>
<sequence length="431" mass="51218">GYMEFEDWAVKFIDTPQFQRLRDIKQLGTAFYVFPGATHTRFEHSLGTAHLAYTLTKRLQEQQGKNDDDDRNLKCVTLAALCHDLGHGPYSHRFEHDFIQGCLGMEWKHEDGSITMFKDLLEKNSIKLGSNDTFHDEDVEIIEALIKGKRNWQTKRKIPKYLFDIVSNERNSIDVDKFDYFARDCYYTGVKRSFDFSRLMRLSRVMNDKIVYYYKECYLIYDLFHTRYSLHKTVYKHRIVRAIDHMICDVLKEAKQYLAKKYGFEDFKDAICDAEKYIRLSDSIFHEIEHSDDKEKVRERKFYKLVDECLIEPKDENEKKEIIEEIINSGATLCGEHLKSDVVIVDWLGFDYGKKDKNPVKYVKFYNKIDKEPFNIKREDVSYLLPIVYKEETIRIYLRTNGKEEKTELKKSVDLIKNAFREKAKSLNIIK</sequence>
<proteinExistence type="predicted"/>
<evidence type="ECO:0000313" key="3">
    <source>
        <dbReference type="Proteomes" id="UP000789405"/>
    </source>
</evidence>
<comment type="caution">
    <text evidence="2">The sequence shown here is derived from an EMBL/GenBank/DDBJ whole genome shotgun (WGS) entry which is preliminary data.</text>
</comment>
<dbReference type="Gene3D" id="1.10.3210.10">
    <property type="entry name" value="Hypothetical protein af1432"/>
    <property type="match status" value="1"/>
</dbReference>
<dbReference type="SMART" id="SM00471">
    <property type="entry name" value="HDc"/>
    <property type="match status" value="1"/>
</dbReference>
<dbReference type="Gene3D" id="3.30.70.2760">
    <property type="match status" value="1"/>
</dbReference>
<feature type="non-terminal residue" evidence="2">
    <location>
        <position position="431"/>
    </location>
</feature>
<dbReference type="Pfam" id="PF01966">
    <property type="entry name" value="HD"/>
    <property type="match status" value="1"/>
</dbReference>
<dbReference type="AlphaFoldDB" id="A0A9N9EWJ4"/>
<dbReference type="InterPro" id="IPR003607">
    <property type="entry name" value="HD/PDEase_dom"/>
</dbReference>
<feature type="domain" description="HD" evidence="1">
    <location>
        <begin position="41"/>
        <end position="181"/>
    </location>
</feature>
<dbReference type="OrthoDB" id="9991235at2759"/>
<dbReference type="PROSITE" id="PS51831">
    <property type="entry name" value="HD"/>
    <property type="match status" value="1"/>
</dbReference>
<dbReference type="GO" id="GO:0006203">
    <property type="term" value="P:dGTP catabolic process"/>
    <property type="evidence" value="ECO:0007669"/>
    <property type="project" value="TreeGrafter"/>
</dbReference>
<keyword evidence="3" id="KW-1185">Reference proteome</keyword>
<dbReference type="GO" id="GO:0008832">
    <property type="term" value="F:dGTPase activity"/>
    <property type="evidence" value="ECO:0007669"/>
    <property type="project" value="TreeGrafter"/>
</dbReference>
<evidence type="ECO:0000313" key="2">
    <source>
        <dbReference type="EMBL" id="CAG8694161.1"/>
    </source>
</evidence>
<dbReference type="InterPro" id="IPR006674">
    <property type="entry name" value="HD_domain"/>
</dbReference>
<protein>
    <submittedName>
        <fullName evidence="2">27080_t:CDS:1</fullName>
    </submittedName>
</protein>
<dbReference type="SUPFAM" id="SSF109604">
    <property type="entry name" value="HD-domain/PDEase-like"/>
    <property type="match status" value="1"/>
</dbReference>
<dbReference type="EMBL" id="CAJVPY010008318">
    <property type="protein sequence ID" value="CAG8694161.1"/>
    <property type="molecule type" value="Genomic_DNA"/>
</dbReference>
<gene>
    <name evidence="2" type="ORF">DERYTH_LOCUS12566</name>
</gene>
<dbReference type="Proteomes" id="UP000789405">
    <property type="component" value="Unassembled WGS sequence"/>
</dbReference>
<dbReference type="CDD" id="cd00077">
    <property type="entry name" value="HDc"/>
    <property type="match status" value="1"/>
</dbReference>
<evidence type="ECO:0000259" key="1">
    <source>
        <dbReference type="PROSITE" id="PS51831"/>
    </source>
</evidence>
<dbReference type="PANTHER" id="PTHR11373:SF4">
    <property type="entry name" value="DEOXYNUCLEOSIDE TRIPHOSPHATE TRIPHOSPHOHYDROLASE SAMHD1"/>
    <property type="match status" value="1"/>
</dbReference>